<accession>A0A1I0X1A9</accession>
<evidence type="ECO:0000313" key="4">
    <source>
        <dbReference type="Proteomes" id="UP000199012"/>
    </source>
</evidence>
<dbReference type="RefSeq" id="WP_090031426.1">
    <property type="nucleotide sequence ID" value="NZ_BONM01000015.1"/>
</dbReference>
<name>A0A1I0X1A9_9CELL</name>
<sequence>MSAVLAHATTALGWVLFVGISVIGVRMLSYWRSFLFSWRRYRHRDVVSTAQLRLTPVPFVKVQITTRGSAGSSEVIQRGIDNVMALAAEDPEFYGEILSVEVVTESLDQATLLHDRYAPAPVDVSVLLLPADYQTPGGTQLKARGLHYAVERRRAGWNAKPGRTFVVHYDEESVLTPSEFRKLLAHLATTDKKVLEGPIYYPLEYLDASALCRAMEANRPVGCFECRQVMEDGVPLHLHGSNLVVDEAFENEIGWDIGALDGQPLIAEDYVFGMKAFTAAGSEVFGWHGCAMLEQPPFSVRSAFKQRHRWIFGVLQGMALNRRLPEFRALPARTRAGIVWGTRFRIGTFALGAVVGSLSLLLLPVLLTRSVAALLHDETSPLPWPAMTWLAVLGALWLGSVGIGAWYNVAEAGMSRGHRLTEIARAVAIAPVAGLIESAAGLWAVTEWGMGRREVFWQPTPKTKSADATAVWSAEEELAALAD</sequence>
<keyword evidence="1" id="KW-0472">Membrane</keyword>
<dbReference type="PANTHER" id="PTHR16779:SF1">
    <property type="entry name" value="BETA-1,4-MANNOSYLTRANSFERASE EGH"/>
    <property type="match status" value="1"/>
</dbReference>
<dbReference type="GO" id="GO:0005737">
    <property type="term" value="C:cytoplasm"/>
    <property type="evidence" value="ECO:0007669"/>
    <property type="project" value="TreeGrafter"/>
</dbReference>
<proteinExistence type="predicted"/>
<keyword evidence="3" id="KW-0808">Transferase</keyword>
<dbReference type="GO" id="GO:0019187">
    <property type="term" value="F:beta-1,4-mannosyltransferase activity"/>
    <property type="evidence" value="ECO:0007669"/>
    <property type="project" value="InterPro"/>
</dbReference>
<feature type="transmembrane region" description="Helical" evidence="1">
    <location>
        <begin position="12"/>
        <end position="31"/>
    </location>
</feature>
<protein>
    <submittedName>
        <fullName evidence="3">Glycosyltransferase, catalytic subunit of cellulose synthase and poly-beta-1,6-N-acetylglucosamine synthase</fullName>
    </submittedName>
</protein>
<dbReference type="AlphaFoldDB" id="A0A1I0X1A9"/>
<dbReference type="STRING" id="988821.SAMN05421867_10454"/>
<evidence type="ECO:0000313" key="3">
    <source>
        <dbReference type="EMBL" id="SFA94799.1"/>
    </source>
</evidence>
<organism evidence="3 4">
    <name type="scientific">Cellulomonas marina</name>
    <dbReference type="NCBI Taxonomy" id="988821"/>
    <lineage>
        <taxon>Bacteria</taxon>
        <taxon>Bacillati</taxon>
        <taxon>Actinomycetota</taxon>
        <taxon>Actinomycetes</taxon>
        <taxon>Micrococcales</taxon>
        <taxon>Cellulomonadaceae</taxon>
        <taxon>Cellulomonas</taxon>
    </lineage>
</organism>
<gene>
    <name evidence="3" type="ORF">SAMN05421867_10454</name>
</gene>
<feature type="transmembrane region" description="Helical" evidence="1">
    <location>
        <begin position="387"/>
        <end position="409"/>
    </location>
</feature>
<keyword evidence="1" id="KW-0812">Transmembrane</keyword>
<reference evidence="3 4" key="1">
    <citation type="submission" date="2016-10" db="EMBL/GenBank/DDBJ databases">
        <authorList>
            <person name="de Groot N.N."/>
        </authorList>
    </citation>
    <scope>NUCLEOTIDE SEQUENCE [LARGE SCALE GENOMIC DNA]</scope>
    <source>
        <strain evidence="3 4">CGMCC 4.6945</strain>
    </source>
</reference>
<dbReference type="InterPro" id="IPR001173">
    <property type="entry name" value="Glyco_trans_2-like"/>
</dbReference>
<dbReference type="PANTHER" id="PTHR16779">
    <property type="entry name" value="BETA-1,4-MANNOSYLTRANSFERASE EGH"/>
    <property type="match status" value="1"/>
</dbReference>
<evidence type="ECO:0000259" key="2">
    <source>
        <dbReference type="Pfam" id="PF13632"/>
    </source>
</evidence>
<dbReference type="EMBL" id="FOKA01000004">
    <property type="protein sequence ID" value="SFA94799.1"/>
    <property type="molecule type" value="Genomic_DNA"/>
</dbReference>
<feature type="domain" description="Glycosyltransferase 2-like" evidence="2">
    <location>
        <begin position="166"/>
        <end position="395"/>
    </location>
</feature>
<feature type="transmembrane region" description="Helical" evidence="1">
    <location>
        <begin position="344"/>
        <end position="367"/>
    </location>
</feature>
<dbReference type="InterPro" id="IPR027389">
    <property type="entry name" value="B_mannosylTrfase_Bre-3/Egh"/>
</dbReference>
<keyword evidence="4" id="KW-1185">Reference proteome</keyword>
<dbReference type="OrthoDB" id="4891012at2"/>
<dbReference type="Pfam" id="PF13632">
    <property type="entry name" value="Glyco_trans_2_3"/>
    <property type="match status" value="1"/>
</dbReference>
<dbReference type="Proteomes" id="UP000199012">
    <property type="component" value="Unassembled WGS sequence"/>
</dbReference>
<keyword evidence="1" id="KW-1133">Transmembrane helix</keyword>
<evidence type="ECO:0000256" key="1">
    <source>
        <dbReference type="SAM" id="Phobius"/>
    </source>
</evidence>